<reference evidence="3 4" key="1">
    <citation type="submission" date="2024-04" db="EMBL/GenBank/DDBJ databases">
        <title>Tritrichomonas musculus Genome.</title>
        <authorList>
            <person name="Alves-Ferreira E."/>
            <person name="Grigg M."/>
            <person name="Lorenzi H."/>
            <person name="Galac M."/>
        </authorList>
    </citation>
    <scope>NUCLEOTIDE SEQUENCE [LARGE SCALE GENOMIC DNA]</scope>
    <source>
        <strain evidence="3 4">EAF2021</strain>
    </source>
</reference>
<name>A0ABR2LCA6_9EUKA</name>
<feature type="compositionally biased region" description="Low complexity" evidence="1">
    <location>
        <begin position="458"/>
        <end position="472"/>
    </location>
</feature>
<evidence type="ECO:0000259" key="2">
    <source>
        <dbReference type="PROSITE" id="PS50275"/>
    </source>
</evidence>
<dbReference type="PANTHER" id="PTHR46817:SF1">
    <property type="entry name" value="SAC DOMAIN-CONTAINING PROTEIN"/>
    <property type="match status" value="1"/>
</dbReference>
<feature type="compositionally biased region" description="Polar residues" evidence="1">
    <location>
        <begin position="419"/>
        <end position="431"/>
    </location>
</feature>
<dbReference type="EMBL" id="JAPFFF010000001">
    <property type="protein sequence ID" value="KAK8900095.1"/>
    <property type="molecule type" value="Genomic_DNA"/>
</dbReference>
<feature type="compositionally biased region" description="Low complexity" evidence="1">
    <location>
        <begin position="487"/>
        <end position="499"/>
    </location>
</feature>
<feature type="compositionally biased region" description="Basic and acidic residues" evidence="1">
    <location>
        <begin position="476"/>
        <end position="486"/>
    </location>
</feature>
<proteinExistence type="predicted"/>
<organism evidence="3 4">
    <name type="scientific">Tritrichomonas musculus</name>
    <dbReference type="NCBI Taxonomy" id="1915356"/>
    <lineage>
        <taxon>Eukaryota</taxon>
        <taxon>Metamonada</taxon>
        <taxon>Parabasalia</taxon>
        <taxon>Tritrichomonadida</taxon>
        <taxon>Tritrichomonadidae</taxon>
        <taxon>Tritrichomonas</taxon>
    </lineage>
</organism>
<dbReference type="Proteomes" id="UP001470230">
    <property type="component" value="Unassembled WGS sequence"/>
</dbReference>
<feature type="compositionally biased region" description="Pro residues" evidence="1">
    <location>
        <begin position="432"/>
        <end position="442"/>
    </location>
</feature>
<evidence type="ECO:0000313" key="3">
    <source>
        <dbReference type="EMBL" id="KAK8900095.1"/>
    </source>
</evidence>
<accession>A0ABR2LCA6</accession>
<feature type="compositionally biased region" description="Acidic residues" evidence="1">
    <location>
        <begin position="501"/>
        <end position="510"/>
    </location>
</feature>
<feature type="domain" description="SAC" evidence="2">
    <location>
        <begin position="122"/>
        <end position="404"/>
    </location>
</feature>
<sequence>MSVDILISSSIYNHIVVTPSSSETSYVITINSVTGRPFFSGIPMVDMFPNHTLAVHQVNENYPLVAHFSGENIIGIAKDNNISVIGLVDNAEVTGWMPGGSLVKTVRHITYVTIPYNSKTNFEEFQLDNNHIFCESYDITRSFPSDKPPETPDTDFIYNKEWIKSLGDINLDFCCVKLVQGLCLSYSIPGRDFSITYILRRSSLNPGTRYLARGLNDKNEPANEIECELIFSRDKDFWIQRWRRGSAPIRWNTTLSTAFSKPIHTAGERFFNGTAEYFKKLLNRYGNDTLIRCFSLLESGEHKSERDIHDKFKESISMLQKGGMENVTYNPFDLNFYLHYGGTFAAFNKLKEAVTPYLENDGFLTGTFPNNISNTQKGIIRFNCADSLDRANLATFFYSLVVVEKWIKENEGRIDHSVPKNSNGVENNTEKNPPPIPVPPSVPSKHDNSENEEEDLENNSSNNENENNNSESENIDNAKDNSKSENENTTTNSNNNKNDNNNDDDDDDINNNDNSNNISTKSDDNSINTKSQSDSVNLDNIRLDNQNLNSDGNSSNTDDNTNSAPNYIQDANSSPRSKRKSGSSSISNSAPNITLYKPSPYLSQDVIDFLAKAFVTSGNVVSYLYTNTPAIKTEHIRKFSPTINVEKSDSSITLQRRYQNVTNDPGRNKIIMHFVNPGRITSKFLLDPDHIFPVPGPFPYDLFKIQKTDATINKSHLTFRNNNDLIIALPRPMSISRFCIHRCTASSLIILSGLSLDKLNVIGHFEIPQSNGWCRFLISNKENESIASISQSPNTNTNNDISLFLVVRFFSQDDSFTCGNIRIGCQLPLEGQMYNKWMPLANDESSIDRFVSLFDEFMKSERSLKDALDLEKARLGLNIAEDIRDGLAIKNNINPFLCDSNSLMYVCMEHTNLNGNSNSNSSSNPFLKCAFCNRNGINEKEISYFQRSQNFRGLVTNYISGDEYLPCCKVCKEFASNCSMLANLYTEEYIVPVDLNNPKFEPLIKLPDKERHLYETSFLSTASFMDVDENKLLSSKGGEVVVKGKRKFIVFYYKNTIISKVRITASSTDFKLLYEDKEVESNKIDDNTLDFIFTVEPITHIFSFEIVGDVTLHKFKSTGIYTIDVEQDYDKVKKLKAVPEVNSYGYEWHDKERYALYKFDGKKRISEFGINIMRGDSNTFARSLFFVHYADNVIVCSTHYVLPKVEVGTNLWYKVNTEPFNKLIVYYTDKIATVHPHIIGFNFC</sequence>
<dbReference type="PANTHER" id="PTHR46817">
    <property type="entry name" value="PHOSPHOINOSITIDE PHOSPHATASE SAC9-RELATED"/>
    <property type="match status" value="1"/>
</dbReference>
<dbReference type="Pfam" id="PF02383">
    <property type="entry name" value="Syja_N"/>
    <property type="match status" value="1"/>
</dbReference>
<keyword evidence="4" id="KW-1185">Reference proteome</keyword>
<feature type="region of interest" description="Disordered" evidence="1">
    <location>
        <begin position="414"/>
        <end position="597"/>
    </location>
</feature>
<feature type="compositionally biased region" description="Polar residues" evidence="1">
    <location>
        <begin position="529"/>
        <end position="546"/>
    </location>
</feature>
<dbReference type="InterPro" id="IPR002013">
    <property type="entry name" value="SAC_dom"/>
</dbReference>
<protein>
    <recommendedName>
        <fullName evidence="2">SAC domain-containing protein</fullName>
    </recommendedName>
</protein>
<feature type="compositionally biased region" description="Low complexity" evidence="1">
    <location>
        <begin position="511"/>
        <end position="528"/>
    </location>
</feature>
<evidence type="ECO:0000313" key="4">
    <source>
        <dbReference type="Proteomes" id="UP001470230"/>
    </source>
</evidence>
<gene>
    <name evidence="3" type="ORF">M9Y10_002418</name>
</gene>
<feature type="compositionally biased region" description="Low complexity" evidence="1">
    <location>
        <begin position="582"/>
        <end position="593"/>
    </location>
</feature>
<evidence type="ECO:0000256" key="1">
    <source>
        <dbReference type="SAM" id="MobiDB-lite"/>
    </source>
</evidence>
<dbReference type="PROSITE" id="PS50275">
    <property type="entry name" value="SAC"/>
    <property type="match status" value="1"/>
</dbReference>
<feature type="compositionally biased region" description="Low complexity" evidence="1">
    <location>
        <begin position="547"/>
        <end position="563"/>
    </location>
</feature>
<comment type="caution">
    <text evidence="3">The sequence shown here is derived from an EMBL/GenBank/DDBJ whole genome shotgun (WGS) entry which is preliminary data.</text>
</comment>